<dbReference type="OrthoDB" id="9778962at2"/>
<dbReference type="EC" id="5.6.2.1" evidence="3"/>
<keyword evidence="10" id="KW-1185">Reference proteome</keyword>
<dbReference type="SUPFAM" id="SSF55869">
    <property type="entry name" value="DNA topoisomerase I domain"/>
    <property type="match status" value="1"/>
</dbReference>
<evidence type="ECO:0000259" key="7">
    <source>
        <dbReference type="Pfam" id="PF01028"/>
    </source>
</evidence>
<dbReference type="PROSITE" id="PS52038">
    <property type="entry name" value="TOPO_IB_2"/>
    <property type="match status" value="1"/>
</dbReference>
<dbReference type="Pfam" id="PF21338">
    <property type="entry name" value="Top1B_N_bact"/>
    <property type="match status" value="1"/>
</dbReference>
<evidence type="ECO:0000313" key="10">
    <source>
        <dbReference type="Proteomes" id="UP000433104"/>
    </source>
</evidence>
<protein>
    <recommendedName>
        <fullName evidence="3">DNA topoisomerase</fullName>
        <ecNumber evidence="3">5.6.2.1</ecNumber>
    </recommendedName>
</protein>
<organism evidence="9 10">
    <name type="scientific">Parapontixanthobacter aurantiacus</name>
    <dbReference type="NCBI Taxonomy" id="1463599"/>
    <lineage>
        <taxon>Bacteria</taxon>
        <taxon>Pseudomonadati</taxon>
        <taxon>Pseudomonadota</taxon>
        <taxon>Alphaproteobacteria</taxon>
        <taxon>Sphingomonadales</taxon>
        <taxon>Erythrobacteraceae</taxon>
        <taxon>Parapontixanthobacter</taxon>
    </lineage>
</organism>
<comment type="similarity">
    <text evidence="2">Belongs to the type IB topoisomerase family.</text>
</comment>
<dbReference type="RefSeq" id="WP_160681513.1">
    <property type="nucleotide sequence ID" value="NZ_WTYW01000001.1"/>
</dbReference>
<dbReference type="InterPro" id="IPR011010">
    <property type="entry name" value="DNA_brk_join_enz"/>
</dbReference>
<evidence type="ECO:0000256" key="2">
    <source>
        <dbReference type="ARBA" id="ARBA00006645"/>
    </source>
</evidence>
<evidence type="ECO:0000256" key="6">
    <source>
        <dbReference type="ARBA" id="ARBA00023235"/>
    </source>
</evidence>
<keyword evidence="4" id="KW-0799">Topoisomerase</keyword>
<keyword evidence="5" id="KW-0238">DNA-binding</keyword>
<dbReference type="PRINTS" id="PR00416">
    <property type="entry name" value="EUTPISMRASEI"/>
</dbReference>
<evidence type="ECO:0000256" key="3">
    <source>
        <dbReference type="ARBA" id="ARBA00012891"/>
    </source>
</evidence>
<accession>A0A844ZDQ6</accession>
<dbReference type="AlphaFoldDB" id="A0A844ZDQ6"/>
<evidence type="ECO:0000256" key="1">
    <source>
        <dbReference type="ARBA" id="ARBA00000213"/>
    </source>
</evidence>
<dbReference type="GO" id="GO:0003677">
    <property type="term" value="F:DNA binding"/>
    <property type="evidence" value="ECO:0007669"/>
    <property type="project" value="UniProtKB-KW"/>
</dbReference>
<proteinExistence type="inferred from homology"/>
<evidence type="ECO:0000313" key="9">
    <source>
        <dbReference type="EMBL" id="MXO85080.1"/>
    </source>
</evidence>
<evidence type="ECO:0000259" key="8">
    <source>
        <dbReference type="Pfam" id="PF21338"/>
    </source>
</evidence>
<evidence type="ECO:0000256" key="4">
    <source>
        <dbReference type="ARBA" id="ARBA00023029"/>
    </source>
</evidence>
<feature type="domain" description="DNA topoisomerase I catalytic core eukaryotic-type" evidence="7">
    <location>
        <begin position="86"/>
        <end position="283"/>
    </location>
</feature>
<dbReference type="InterPro" id="IPR001631">
    <property type="entry name" value="TopoI"/>
</dbReference>
<dbReference type="Gene3D" id="3.90.15.10">
    <property type="entry name" value="Topoisomerase I, Chain A, domain 3"/>
    <property type="match status" value="1"/>
</dbReference>
<dbReference type="GO" id="GO:0006265">
    <property type="term" value="P:DNA topological change"/>
    <property type="evidence" value="ECO:0007669"/>
    <property type="project" value="InterPro"/>
</dbReference>
<dbReference type="InterPro" id="IPR049331">
    <property type="entry name" value="Top1B_N_bact"/>
</dbReference>
<dbReference type="EMBL" id="WTYW01000001">
    <property type="protein sequence ID" value="MXO85080.1"/>
    <property type="molecule type" value="Genomic_DNA"/>
</dbReference>
<comment type="caution">
    <text evidence="9">The sequence shown here is derived from an EMBL/GenBank/DDBJ whole genome shotgun (WGS) entry which is preliminary data.</text>
</comment>
<dbReference type="InterPro" id="IPR035447">
    <property type="entry name" value="DNA_topo_I_N_sf"/>
</dbReference>
<dbReference type="GO" id="GO:0003917">
    <property type="term" value="F:DNA topoisomerase type I (single strand cut, ATP-independent) activity"/>
    <property type="evidence" value="ECO:0007669"/>
    <property type="project" value="UniProtKB-EC"/>
</dbReference>
<dbReference type="Proteomes" id="UP000433104">
    <property type="component" value="Unassembled WGS sequence"/>
</dbReference>
<name>A0A844ZDQ6_9SPHN</name>
<reference evidence="9 10" key="1">
    <citation type="submission" date="2019-12" db="EMBL/GenBank/DDBJ databases">
        <title>Genomic-based taxomic classification of the family Erythrobacteraceae.</title>
        <authorList>
            <person name="Xu L."/>
        </authorList>
    </citation>
    <scope>NUCLEOTIDE SEQUENCE [LARGE SCALE GENOMIC DNA]</scope>
    <source>
        <strain evidence="9 10">MCCC 1A09962</strain>
    </source>
</reference>
<dbReference type="Gene3D" id="3.30.66.10">
    <property type="entry name" value="DNA topoisomerase I domain"/>
    <property type="match status" value="1"/>
</dbReference>
<evidence type="ECO:0000256" key="5">
    <source>
        <dbReference type="ARBA" id="ARBA00023125"/>
    </source>
</evidence>
<dbReference type="InterPro" id="IPR013500">
    <property type="entry name" value="TopoI_cat_euk"/>
</dbReference>
<dbReference type="Pfam" id="PF01028">
    <property type="entry name" value="Topoisom_I"/>
    <property type="match status" value="1"/>
</dbReference>
<feature type="domain" description="DNA topoisomerase IB N-terminal" evidence="8">
    <location>
        <begin position="26"/>
        <end position="74"/>
    </location>
</feature>
<comment type="catalytic activity">
    <reaction evidence="1">
        <text>ATP-independent breakage of single-stranded DNA, followed by passage and rejoining.</text>
        <dbReference type="EC" id="5.6.2.1"/>
    </reaction>
</comment>
<keyword evidence="6 9" id="KW-0413">Isomerase</keyword>
<dbReference type="Gene3D" id="1.10.132.120">
    <property type="match status" value="1"/>
</dbReference>
<dbReference type="SUPFAM" id="SSF56349">
    <property type="entry name" value="DNA breaking-rejoining enzymes"/>
    <property type="match status" value="1"/>
</dbReference>
<gene>
    <name evidence="9" type="ORF">GRI38_03445</name>
</gene>
<dbReference type="InterPro" id="IPR014711">
    <property type="entry name" value="TopoI_cat_a-hlx-sub_euk"/>
</dbReference>
<sequence>MASEPQHLIYVDDDLPGITRKRAGTGWAYYDPKGTLIRDRAEKRRLNAIALPPAYTDAWFCPADNGHILATGYDAAGRKQYRYHPDFRTMRESEKFDGCLAFGNLLPLVRKKVEDDMKARKLTRRKVVATVVRLLDRGAVRVGNDTYTRSNQSYGATTLQRNHVEVNGTKLVLHYPGKSGKERHVEFADKSLSRVIKRLQDLEGQRLFQFRDDDGELHAIDSGDVNDYIREATGQHFTAKNFRTWHGSVLAYNALFHAKERLTLKVLLEAVAERLGNTPAVTRRSYIHPAVIAQVDGQEAWRETERLPRSTKYLSREERGLIAMLEQSPAASELLAA</sequence>